<name>A0ABR1BWG6_NECAM</name>
<sequence>MEEGNGNRRSVRQESPCLNEVEDIKGGCASSCPLRMRVLAGDESLGKGVARYGDADVLFEVDVRRKAARQAKDSLVGPGEAGYDRCAFVYG</sequence>
<proteinExistence type="predicted"/>
<dbReference type="EMBL" id="JAVFWL010000001">
    <property type="protein sequence ID" value="KAK6729416.1"/>
    <property type="molecule type" value="Genomic_DNA"/>
</dbReference>
<organism evidence="1 2">
    <name type="scientific">Necator americanus</name>
    <name type="common">Human hookworm</name>
    <dbReference type="NCBI Taxonomy" id="51031"/>
    <lineage>
        <taxon>Eukaryota</taxon>
        <taxon>Metazoa</taxon>
        <taxon>Ecdysozoa</taxon>
        <taxon>Nematoda</taxon>
        <taxon>Chromadorea</taxon>
        <taxon>Rhabditida</taxon>
        <taxon>Rhabditina</taxon>
        <taxon>Rhabditomorpha</taxon>
        <taxon>Strongyloidea</taxon>
        <taxon>Ancylostomatidae</taxon>
        <taxon>Bunostominae</taxon>
        <taxon>Necator</taxon>
    </lineage>
</organism>
<protein>
    <submittedName>
        <fullName evidence="1">Uncharacterized protein</fullName>
    </submittedName>
</protein>
<dbReference type="Proteomes" id="UP001303046">
    <property type="component" value="Unassembled WGS sequence"/>
</dbReference>
<accession>A0ABR1BWG6</accession>
<evidence type="ECO:0000313" key="1">
    <source>
        <dbReference type="EMBL" id="KAK6729416.1"/>
    </source>
</evidence>
<evidence type="ECO:0000313" key="2">
    <source>
        <dbReference type="Proteomes" id="UP001303046"/>
    </source>
</evidence>
<comment type="caution">
    <text evidence="1">The sequence shown here is derived from an EMBL/GenBank/DDBJ whole genome shotgun (WGS) entry which is preliminary data.</text>
</comment>
<gene>
    <name evidence="1" type="primary">Necator_chrI.g2585</name>
    <name evidence="1" type="ORF">RB195_006457</name>
</gene>
<keyword evidence="2" id="KW-1185">Reference proteome</keyword>
<reference evidence="1 2" key="1">
    <citation type="submission" date="2023-08" db="EMBL/GenBank/DDBJ databases">
        <title>A Necator americanus chromosomal reference genome.</title>
        <authorList>
            <person name="Ilik V."/>
            <person name="Petrzelkova K.J."/>
            <person name="Pardy F."/>
            <person name="Fuh T."/>
            <person name="Niatou-Singa F.S."/>
            <person name="Gouil Q."/>
            <person name="Baker L."/>
            <person name="Ritchie M.E."/>
            <person name="Jex A.R."/>
            <person name="Gazzola D."/>
            <person name="Li H."/>
            <person name="Toshio Fujiwara R."/>
            <person name="Zhan B."/>
            <person name="Aroian R.V."/>
            <person name="Pafco B."/>
            <person name="Schwarz E.M."/>
        </authorList>
    </citation>
    <scope>NUCLEOTIDE SEQUENCE [LARGE SCALE GENOMIC DNA]</scope>
    <source>
        <strain evidence="1 2">Aroian</strain>
        <tissue evidence="1">Whole animal</tissue>
    </source>
</reference>